<organism evidence="5 6">
    <name type="scientific">Paracoccus nototheniae</name>
    <dbReference type="NCBI Taxonomy" id="2489002"/>
    <lineage>
        <taxon>Bacteria</taxon>
        <taxon>Pseudomonadati</taxon>
        <taxon>Pseudomonadota</taxon>
        <taxon>Alphaproteobacteria</taxon>
        <taxon>Rhodobacterales</taxon>
        <taxon>Paracoccaceae</taxon>
        <taxon>Paracoccus</taxon>
    </lineage>
</organism>
<dbReference type="PROSITE" id="PS50956">
    <property type="entry name" value="HTH_ASNC_2"/>
    <property type="match status" value="1"/>
</dbReference>
<dbReference type="SUPFAM" id="SSF46785">
    <property type="entry name" value="Winged helix' DNA-binding domain"/>
    <property type="match status" value="1"/>
</dbReference>
<dbReference type="InterPro" id="IPR011008">
    <property type="entry name" value="Dimeric_a/b-barrel"/>
</dbReference>
<keyword evidence="2" id="KW-0238">DNA-binding</keyword>
<keyword evidence="6" id="KW-1185">Reference proteome</keyword>
<keyword evidence="1" id="KW-0805">Transcription regulation</keyword>
<evidence type="ECO:0000313" key="6">
    <source>
        <dbReference type="Proteomes" id="UP001597302"/>
    </source>
</evidence>
<dbReference type="SUPFAM" id="SSF54909">
    <property type="entry name" value="Dimeric alpha+beta barrel"/>
    <property type="match status" value="1"/>
</dbReference>
<sequence length="174" mass="19054">MTPVDRHLPQTQTQTQTPHGLDLIDRKIVAALMADATTPIARIADKVGLSQTPCWKRIQRLEASGVILRRVALADPVKLGFGLTVFVGIAAPDHGSDWRATFARALAALPEVIEAWRMAGDVDYLLRVAVPDMAAYDRFYTALTDAVPIRNVTAQFAMEAVRQGTAYPVNTTDR</sequence>
<dbReference type="PANTHER" id="PTHR30154">
    <property type="entry name" value="LEUCINE-RESPONSIVE REGULATORY PROTEIN"/>
    <property type="match status" value="1"/>
</dbReference>
<dbReference type="PRINTS" id="PR00033">
    <property type="entry name" value="HTHASNC"/>
</dbReference>
<evidence type="ECO:0000256" key="2">
    <source>
        <dbReference type="ARBA" id="ARBA00023125"/>
    </source>
</evidence>
<dbReference type="PANTHER" id="PTHR30154:SF17">
    <property type="entry name" value="DNA-BINDING TRANSCRIPTIONAL ACTIVATOR DECR"/>
    <property type="match status" value="1"/>
</dbReference>
<dbReference type="SMART" id="SM00344">
    <property type="entry name" value="HTH_ASNC"/>
    <property type="match status" value="1"/>
</dbReference>
<dbReference type="InterPro" id="IPR011991">
    <property type="entry name" value="ArsR-like_HTH"/>
</dbReference>
<dbReference type="InterPro" id="IPR036390">
    <property type="entry name" value="WH_DNA-bd_sf"/>
</dbReference>
<gene>
    <name evidence="5" type="ORF">ACFQ5P_09760</name>
</gene>
<evidence type="ECO:0000256" key="1">
    <source>
        <dbReference type="ARBA" id="ARBA00023015"/>
    </source>
</evidence>
<evidence type="ECO:0000313" key="5">
    <source>
        <dbReference type="EMBL" id="MFD1481580.1"/>
    </source>
</evidence>
<dbReference type="Pfam" id="PF01037">
    <property type="entry name" value="AsnC_trans_reg"/>
    <property type="match status" value="1"/>
</dbReference>
<dbReference type="Proteomes" id="UP001597302">
    <property type="component" value="Unassembled WGS sequence"/>
</dbReference>
<accession>A0ABW4DVB5</accession>
<dbReference type="InterPro" id="IPR036388">
    <property type="entry name" value="WH-like_DNA-bd_sf"/>
</dbReference>
<dbReference type="InterPro" id="IPR019887">
    <property type="entry name" value="Tscrpt_reg_AsnC/Lrp_C"/>
</dbReference>
<keyword evidence="3" id="KW-0804">Transcription</keyword>
<reference evidence="6" key="1">
    <citation type="journal article" date="2019" name="Int. J. Syst. Evol. Microbiol.">
        <title>The Global Catalogue of Microorganisms (GCM) 10K type strain sequencing project: providing services to taxonomists for standard genome sequencing and annotation.</title>
        <authorList>
            <consortium name="The Broad Institute Genomics Platform"/>
            <consortium name="The Broad Institute Genome Sequencing Center for Infectious Disease"/>
            <person name="Wu L."/>
            <person name="Ma J."/>
        </authorList>
    </citation>
    <scope>NUCLEOTIDE SEQUENCE [LARGE SCALE GENOMIC DNA]</scope>
    <source>
        <strain evidence="6">CCM 8875</strain>
    </source>
</reference>
<proteinExistence type="predicted"/>
<dbReference type="EMBL" id="JBHTOQ010000022">
    <property type="protein sequence ID" value="MFD1481580.1"/>
    <property type="molecule type" value="Genomic_DNA"/>
</dbReference>
<comment type="caution">
    <text evidence="5">The sequence shown here is derived from an EMBL/GenBank/DDBJ whole genome shotgun (WGS) entry which is preliminary data.</text>
</comment>
<dbReference type="InterPro" id="IPR019888">
    <property type="entry name" value="Tscrpt_reg_AsnC-like"/>
</dbReference>
<dbReference type="InterPro" id="IPR000485">
    <property type="entry name" value="AsnC-type_HTH_dom"/>
</dbReference>
<dbReference type="CDD" id="cd00090">
    <property type="entry name" value="HTH_ARSR"/>
    <property type="match status" value="1"/>
</dbReference>
<name>A0ABW4DVB5_9RHOB</name>
<dbReference type="RefSeq" id="WP_131572887.1">
    <property type="nucleotide sequence ID" value="NZ_CBCSAJ010000004.1"/>
</dbReference>
<dbReference type="Gene3D" id="3.30.70.920">
    <property type="match status" value="1"/>
</dbReference>
<evidence type="ECO:0000256" key="3">
    <source>
        <dbReference type="ARBA" id="ARBA00023163"/>
    </source>
</evidence>
<feature type="domain" description="HTH asnC-type" evidence="4">
    <location>
        <begin position="21"/>
        <end position="82"/>
    </location>
</feature>
<evidence type="ECO:0000259" key="4">
    <source>
        <dbReference type="PROSITE" id="PS50956"/>
    </source>
</evidence>
<dbReference type="Gene3D" id="1.10.10.10">
    <property type="entry name" value="Winged helix-like DNA-binding domain superfamily/Winged helix DNA-binding domain"/>
    <property type="match status" value="1"/>
</dbReference>
<dbReference type="Pfam" id="PF13404">
    <property type="entry name" value="HTH_AsnC-type"/>
    <property type="match status" value="1"/>
</dbReference>
<protein>
    <submittedName>
        <fullName evidence="5">Lrp/AsnC family transcriptional regulator</fullName>
    </submittedName>
</protein>